<evidence type="ECO:0000313" key="3">
    <source>
        <dbReference type="Proteomes" id="UP000284557"/>
    </source>
</evidence>
<dbReference type="RefSeq" id="WP_119596397.1">
    <property type="nucleotide sequence ID" value="NZ_QXBN01000012.1"/>
</dbReference>
<accession>A0ABD7HMB3</accession>
<dbReference type="AlphaFoldDB" id="A0ABD7HMB3"/>
<proteinExistence type="predicted"/>
<dbReference type="EMBL" id="QXBN01000012">
    <property type="protein sequence ID" value="RIT36740.1"/>
    <property type="molecule type" value="Genomic_DNA"/>
</dbReference>
<gene>
    <name evidence="2" type="ORF">D2E76_15885</name>
</gene>
<comment type="caution">
    <text evidence="2">The sequence shown here is derived from an EMBL/GenBank/DDBJ whole genome shotgun (WGS) entry which is preliminary data.</text>
</comment>
<dbReference type="Proteomes" id="UP000284557">
    <property type="component" value="Unassembled WGS sequence"/>
</dbReference>
<name>A0ABD7HMB3_9MYCO</name>
<feature type="region of interest" description="Disordered" evidence="1">
    <location>
        <begin position="1"/>
        <end position="22"/>
    </location>
</feature>
<reference evidence="2 3" key="1">
    <citation type="submission" date="2018-08" db="EMBL/GenBank/DDBJ databases">
        <title>Linezolid Resistance in Mycobacterium abscessus: MIC Distribution and Comprehensive Investigation of Resistance Mechanisms.</title>
        <authorList>
            <person name="Ye M."/>
            <person name="Xu L."/>
            <person name="Zou Y."/>
            <person name="Li B."/>
            <person name="Guo Q."/>
            <person name="Zhang Y."/>
            <person name="Zhan M."/>
            <person name="Xu B."/>
            <person name="Yu F."/>
            <person name="Zhang Z."/>
            <person name="Chu H."/>
        </authorList>
    </citation>
    <scope>NUCLEOTIDE SEQUENCE [LARGE SCALE GENOMIC DNA]</scope>
    <source>
        <strain evidence="2 3">G143</strain>
    </source>
</reference>
<sequence>MAQSSSARGRLIDFELPPGSRRRPERIEEVLTELGKYWRAAPDLRLGQILDGFADSLARARGYTATAGAARALEDDALLGMLRTDVPHPIGAAHRYLADADEDGPLLMQPPPWLTAEPESPKPRRISFGWLKNR</sequence>
<evidence type="ECO:0000313" key="2">
    <source>
        <dbReference type="EMBL" id="RIT36740.1"/>
    </source>
</evidence>
<organism evidence="2 3">
    <name type="scientific">Mycobacteroides abscessus</name>
    <dbReference type="NCBI Taxonomy" id="36809"/>
    <lineage>
        <taxon>Bacteria</taxon>
        <taxon>Bacillati</taxon>
        <taxon>Actinomycetota</taxon>
        <taxon>Actinomycetes</taxon>
        <taxon>Mycobacteriales</taxon>
        <taxon>Mycobacteriaceae</taxon>
        <taxon>Mycobacteroides</taxon>
    </lineage>
</organism>
<evidence type="ECO:0000256" key="1">
    <source>
        <dbReference type="SAM" id="MobiDB-lite"/>
    </source>
</evidence>
<feature type="region of interest" description="Disordered" evidence="1">
    <location>
        <begin position="107"/>
        <end position="134"/>
    </location>
</feature>
<protein>
    <submittedName>
        <fullName evidence="2">Uncharacterized protein</fullName>
    </submittedName>
</protein>